<keyword evidence="1" id="KW-1133">Transmembrane helix</keyword>
<comment type="caution">
    <text evidence="2">The sequence shown here is derived from an EMBL/GenBank/DDBJ whole genome shotgun (WGS) entry which is preliminary data.</text>
</comment>
<feature type="transmembrane region" description="Helical" evidence="1">
    <location>
        <begin position="77"/>
        <end position="97"/>
    </location>
</feature>
<keyword evidence="1" id="KW-0472">Membrane</keyword>
<proteinExistence type="predicted"/>
<sequence length="140" mass="16180">MPWPRRRAASGASSARRCASRGCRTTSRRWRGCRSCDDEGLSWYFPLCVISRRWSMRWRFGTWACLPCSREDPAGRCWTAAAVGFYCFLLSFSYFLGLEIYNRSSVLSVVSLEEWNAILEPWYPDTPGCVLLWLRLGLCL</sequence>
<gene>
    <name evidence="2" type="ORF">VTK73DRAFT_5986</name>
</gene>
<dbReference type="EMBL" id="JAZHXJ010003364">
    <property type="protein sequence ID" value="KAL1835218.1"/>
    <property type="molecule type" value="Genomic_DNA"/>
</dbReference>
<evidence type="ECO:0000313" key="3">
    <source>
        <dbReference type="Proteomes" id="UP001586593"/>
    </source>
</evidence>
<evidence type="ECO:0000313" key="2">
    <source>
        <dbReference type="EMBL" id="KAL1835218.1"/>
    </source>
</evidence>
<reference evidence="2 3" key="1">
    <citation type="journal article" date="2024" name="Commun. Biol.">
        <title>Comparative genomic analysis of thermophilic fungi reveals convergent evolutionary adaptations and gene losses.</title>
        <authorList>
            <person name="Steindorff A.S."/>
            <person name="Aguilar-Pontes M.V."/>
            <person name="Robinson A.J."/>
            <person name="Andreopoulos B."/>
            <person name="LaButti K."/>
            <person name="Kuo A."/>
            <person name="Mondo S."/>
            <person name="Riley R."/>
            <person name="Otillar R."/>
            <person name="Haridas S."/>
            <person name="Lipzen A."/>
            <person name="Grimwood J."/>
            <person name="Schmutz J."/>
            <person name="Clum A."/>
            <person name="Reid I.D."/>
            <person name="Moisan M.C."/>
            <person name="Butler G."/>
            <person name="Nguyen T.T.M."/>
            <person name="Dewar K."/>
            <person name="Conant G."/>
            <person name="Drula E."/>
            <person name="Henrissat B."/>
            <person name="Hansel C."/>
            <person name="Singer S."/>
            <person name="Hutchinson M.I."/>
            <person name="de Vries R.P."/>
            <person name="Natvig D.O."/>
            <person name="Powell A.J."/>
            <person name="Tsang A."/>
            <person name="Grigoriev I.V."/>
        </authorList>
    </citation>
    <scope>NUCLEOTIDE SEQUENCE [LARGE SCALE GENOMIC DNA]</scope>
    <source>
        <strain evidence="2 3">ATCC 24622</strain>
    </source>
</reference>
<keyword evidence="3" id="KW-1185">Reference proteome</keyword>
<accession>A0ABR3V1S6</accession>
<dbReference type="Proteomes" id="UP001586593">
    <property type="component" value="Unassembled WGS sequence"/>
</dbReference>
<evidence type="ECO:0000256" key="1">
    <source>
        <dbReference type="SAM" id="Phobius"/>
    </source>
</evidence>
<keyword evidence="1" id="KW-0812">Transmembrane</keyword>
<protein>
    <submittedName>
        <fullName evidence="2">Uncharacterized protein</fullName>
    </submittedName>
</protein>
<organism evidence="2 3">
    <name type="scientific">Phialemonium thermophilum</name>
    <dbReference type="NCBI Taxonomy" id="223376"/>
    <lineage>
        <taxon>Eukaryota</taxon>
        <taxon>Fungi</taxon>
        <taxon>Dikarya</taxon>
        <taxon>Ascomycota</taxon>
        <taxon>Pezizomycotina</taxon>
        <taxon>Sordariomycetes</taxon>
        <taxon>Sordariomycetidae</taxon>
        <taxon>Cephalothecales</taxon>
        <taxon>Cephalothecaceae</taxon>
        <taxon>Phialemonium</taxon>
    </lineage>
</organism>
<name>A0ABR3V1S6_9PEZI</name>